<reference evidence="1 2" key="1">
    <citation type="journal article" date="2016" name="Mol. Biol. Evol.">
        <title>Comparative Genomics of Early-Diverging Mushroom-Forming Fungi Provides Insights into the Origins of Lignocellulose Decay Capabilities.</title>
        <authorList>
            <person name="Nagy L.G."/>
            <person name="Riley R."/>
            <person name="Tritt A."/>
            <person name="Adam C."/>
            <person name="Daum C."/>
            <person name="Floudas D."/>
            <person name="Sun H."/>
            <person name="Yadav J.S."/>
            <person name="Pangilinan J."/>
            <person name="Larsson K.H."/>
            <person name="Matsuura K."/>
            <person name="Barry K."/>
            <person name="Labutti K."/>
            <person name="Kuo R."/>
            <person name="Ohm R.A."/>
            <person name="Bhattacharya S.S."/>
            <person name="Shirouzu T."/>
            <person name="Yoshinaga Y."/>
            <person name="Martin F.M."/>
            <person name="Grigoriev I.V."/>
            <person name="Hibbett D.S."/>
        </authorList>
    </citation>
    <scope>NUCLEOTIDE SEQUENCE [LARGE SCALE GENOMIC DNA]</scope>
    <source>
        <strain evidence="1 2">CBS 109695</strain>
    </source>
</reference>
<evidence type="ECO:0000313" key="2">
    <source>
        <dbReference type="Proteomes" id="UP000076532"/>
    </source>
</evidence>
<evidence type="ECO:0000313" key="1">
    <source>
        <dbReference type="EMBL" id="KZP16856.1"/>
    </source>
</evidence>
<proteinExistence type="predicted"/>
<dbReference type="EMBL" id="KV417589">
    <property type="protein sequence ID" value="KZP16856.1"/>
    <property type="molecule type" value="Genomic_DNA"/>
</dbReference>
<name>A0A166FJ22_9AGAM</name>
<dbReference type="AlphaFoldDB" id="A0A166FJ22"/>
<dbReference type="Proteomes" id="UP000076532">
    <property type="component" value="Unassembled WGS sequence"/>
</dbReference>
<dbReference type="STRING" id="436010.A0A166FJ22"/>
<keyword evidence="2" id="KW-1185">Reference proteome</keyword>
<dbReference type="OrthoDB" id="5395789at2759"/>
<gene>
    <name evidence="1" type="ORF">FIBSPDRAFT_975090</name>
</gene>
<protein>
    <submittedName>
        <fullName evidence="1">Uncharacterized protein</fullName>
    </submittedName>
</protein>
<sequence length="247" mass="28366">MPDVRTLDCLPLPYISLQYHVLLQAYYSDEALEILGLHTGCPRIIASPETTTASATSNPLRLPDVVVTHLYKWNQDALPKFLDLHRGKFEYVLERPGQLTLLIARLGQKIVIQWHSDGYISGAVTINYLLSTTGEWKPTFGYMDLSATYEASKIDAYAEKFANDLIEMKGWTTDEGKEHRVQWTKLPGEKDYRVPYDEDQQKFYGLPAGWDKMTDQEVADIEKARTANQPWEDRDKWAYELIEPTVC</sequence>
<organism evidence="1 2">
    <name type="scientific">Athelia psychrophila</name>
    <dbReference type="NCBI Taxonomy" id="1759441"/>
    <lineage>
        <taxon>Eukaryota</taxon>
        <taxon>Fungi</taxon>
        <taxon>Dikarya</taxon>
        <taxon>Basidiomycota</taxon>
        <taxon>Agaricomycotina</taxon>
        <taxon>Agaricomycetes</taxon>
        <taxon>Agaricomycetidae</taxon>
        <taxon>Atheliales</taxon>
        <taxon>Atheliaceae</taxon>
        <taxon>Athelia</taxon>
    </lineage>
</organism>
<accession>A0A166FJ22</accession>